<evidence type="ECO:0000313" key="2">
    <source>
        <dbReference type="Proteomes" id="UP000282760"/>
    </source>
</evidence>
<proteinExistence type="predicted"/>
<sequence length="171" mass="18622">MNIIQELHQFEEGLRPLQPSAAHDWDGKAWVLDSARGSQLDQQEAEVLCVRIDAAADSARAVLAGDPLKSLEYAQAAVDAQSFQDAGYPRNDVPLSVAAWVARGRSARQAADQILDKATRLGDSLLTLRTLRLKAKTRIRTFATNSQMDQARAATNEALQAIRELTANPAS</sequence>
<reference evidence="1 2" key="1">
    <citation type="submission" date="2017-11" db="EMBL/GenBank/DDBJ databases">
        <title>Effect of PGPRs.</title>
        <authorList>
            <person name="Oliva R."/>
            <person name="Nong J."/>
            <person name="Roman V."/>
        </authorList>
    </citation>
    <scope>NUCLEOTIDE SEQUENCE [LARGE SCALE GENOMIC DNA]</scope>
    <source>
        <strain evidence="1">Inb918</strain>
    </source>
</reference>
<dbReference type="EMBL" id="CP024646">
    <property type="protein sequence ID" value="AZV25613.1"/>
    <property type="molecule type" value="Genomic_DNA"/>
</dbReference>
<name>A0A3T0JQ90_PSESX</name>
<dbReference type="Proteomes" id="UP000282760">
    <property type="component" value="Chromosome"/>
</dbReference>
<gene>
    <name evidence="1" type="ORF">CT157_06245</name>
</gene>
<dbReference type="AlphaFoldDB" id="A0A3T0JQ90"/>
<evidence type="ECO:0000313" key="1">
    <source>
        <dbReference type="EMBL" id="AZV25613.1"/>
    </source>
</evidence>
<protein>
    <submittedName>
        <fullName evidence="1">Phage tail protein</fullName>
    </submittedName>
</protein>
<organism evidence="1 2">
    <name type="scientific">Pseudomonas syringae</name>
    <dbReference type="NCBI Taxonomy" id="317"/>
    <lineage>
        <taxon>Bacteria</taxon>
        <taxon>Pseudomonadati</taxon>
        <taxon>Pseudomonadota</taxon>
        <taxon>Gammaproteobacteria</taxon>
        <taxon>Pseudomonadales</taxon>
        <taxon>Pseudomonadaceae</taxon>
        <taxon>Pseudomonas</taxon>
    </lineage>
</organism>
<accession>A0A3T0JQ90</accession>